<dbReference type="Gene3D" id="1.25.40.10">
    <property type="entry name" value="Tetratricopeptide repeat domain"/>
    <property type="match status" value="1"/>
</dbReference>
<feature type="domain" description="VIT" evidence="3">
    <location>
        <begin position="140"/>
        <end position="268"/>
    </location>
</feature>
<keyword evidence="5" id="KW-1185">Reference proteome</keyword>
<dbReference type="PANTHER" id="PTHR45737">
    <property type="entry name" value="VON WILLEBRAND FACTOR A DOMAIN-CONTAINING PROTEIN 5A"/>
    <property type="match status" value="1"/>
</dbReference>
<dbReference type="Gene3D" id="3.40.50.410">
    <property type="entry name" value="von Willebrand factor, type A domain"/>
    <property type="match status" value="1"/>
</dbReference>
<dbReference type="InterPro" id="IPR036465">
    <property type="entry name" value="vWFA_dom_sf"/>
</dbReference>
<sequence>MRAPLSSLLLVAAVVAVPVVIGARIAVADPSRAVVSPPHPGPLPPRTSDAGTDGARGEREDPAEAGARASVGDGARGEREDPAVAGSRAAVGDGARGERGDPAVAGSRAAVGDGARGELSDPGSRAPVGDALIQLPAAKADAPLALTASDGTGLVLEAVDARAVVNDPLAFTELHLTFRNPEDRVLEGQFRITLPRGASLSRFAMWTGAAWQEGEVVELQAARRAYEDFLHRRQDPALLEQAPGNAFSARVFPIPARGTKELVVSWSQELAGAGSPFVLPLAGLPRLGRLDVRVIDETSGAPRVLERHETAFAPTGDLALRPARRVAGLRAGDLAVVRVRPVDAAEADPVRNLVVLVDTSASRALGLGASLDLVSGLARGLGAAAGPDAPFALAVFDQDAELVHDGRVAGLAPERIASLRARGALGASDLAGALRSARTWLARAPGRYTRVVLVTDGVVTAGPEDGVALARAALALRDVGAERIDAVAVGGIRDEASLARIVTAGLARDGAVIDGTAPAAEVLDRLGRATRSGLAVAAEGARWVWPGRLDGVQAGEDVLVYASIPEHLPVRLTVGGRTFTPAVVEVAPPERPLVGRASARARIAAMLGTRDRLPETARAEREALRRSIVDVSVGARVLSPFTALLVLETEADYARAGIDRRALADVLVVGDRGLALLDRRTVAGPLQLAGKHRGAAAVERDAAPDLRADPRAVPVAAPSAAGAGATVASAAAPRSAERMTSAAPTRDEAYRVEEAKEAAPAVAAEPLPRPGALAPGAPPVAAPAPALRTAPSARRNDAALEIAGDPDPGPFAGGVAPYTGRFAQVMSLLQKNLSAPARKAAEDWVASSPGDVLALVALGEACERAGELRRAARAYGSLIDLFPNRADLRRFAGERLERLPMTIAGALAVDTYRKAAAQRPDHPASHRLLGFALLRAGDLAGAFDALATGLAREYPEGRFAGAHQILAEDLGLVAAAWSRAEPKRAAGIAARLAAAGGTREDGPSLRFVLTWETDANDVDFHVVDGAGARAFYGNPELASGGRLYADVTTGYGPECFTIRGTPAGFPYQLGAHYYARGPMGYGMGKLEIVRHDGRGNLRFEERPFVVMQDRAFVDLGVLER</sequence>
<protein>
    <recommendedName>
        <fullName evidence="6">Vault protein inter-alpha-trypsin</fullName>
    </recommendedName>
</protein>
<feature type="compositionally biased region" description="Low complexity" evidence="1">
    <location>
        <begin position="724"/>
        <end position="734"/>
    </location>
</feature>
<feature type="compositionally biased region" description="Low complexity" evidence="1">
    <location>
        <begin position="758"/>
        <end position="775"/>
    </location>
</feature>
<dbReference type="PROSITE" id="PS50234">
    <property type="entry name" value="VWFA"/>
    <property type="match status" value="1"/>
</dbReference>
<dbReference type="InterPro" id="IPR002035">
    <property type="entry name" value="VWF_A"/>
</dbReference>
<organism evidence="4 5">
    <name type="scientific">Anaeromyxobacter oryzae</name>
    <dbReference type="NCBI Taxonomy" id="2918170"/>
    <lineage>
        <taxon>Bacteria</taxon>
        <taxon>Pseudomonadati</taxon>
        <taxon>Myxococcota</taxon>
        <taxon>Myxococcia</taxon>
        <taxon>Myxococcales</taxon>
        <taxon>Cystobacterineae</taxon>
        <taxon>Anaeromyxobacteraceae</taxon>
        <taxon>Anaeromyxobacter</taxon>
    </lineage>
</organism>
<dbReference type="EMBL" id="AP025591">
    <property type="protein sequence ID" value="BDG03376.1"/>
    <property type="molecule type" value="Genomic_DNA"/>
</dbReference>
<feature type="region of interest" description="Disordered" evidence="1">
    <location>
        <begin position="32"/>
        <end position="125"/>
    </location>
</feature>
<proteinExistence type="predicted"/>
<dbReference type="SUPFAM" id="SSF53300">
    <property type="entry name" value="vWA-like"/>
    <property type="match status" value="1"/>
</dbReference>
<dbReference type="InterPro" id="IPR013694">
    <property type="entry name" value="VIT"/>
</dbReference>
<dbReference type="Proteomes" id="UP001162891">
    <property type="component" value="Chromosome"/>
</dbReference>
<dbReference type="Pfam" id="PF08487">
    <property type="entry name" value="VIT"/>
    <property type="match status" value="1"/>
</dbReference>
<evidence type="ECO:0000313" key="4">
    <source>
        <dbReference type="EMBL" id="BDG03376.1"/>
    </source>
</evidence>
<dbReference type="PROSITE" id="PS51468">
    <property type="entry name" value="VIT"/>
    <property type="match status" value="1"/>
</dbReference>
<evidence type="ECO:0000256" key="1">
    <source>
        <dbReference type="SAM" id="MobiDB-lite"/>
    </source>
</evidence>
<dbReference type="PANTHER" id="PTHR45737:SF6">
    <property type="entry name" value="VON WILLEBRAND FACTOR A DOMAIN-CONTAINING PROTEIN 5A"/>
    <property type="match status" value="1"/>
</dbReference>
<dbReference type="InterPro" id="IPR011990">
    <property type="entry name" value="TPR-like_helical_dom_sf"/>
</dbReference>
<dbReference type="SUPFAM" id="SSF48452">
    <property type="entry name" value="TPR-like"/>
    <property type="match status" value="1"/>
</dbReference>
<feature type="region of interest" description="Disordered" evidence="1">
    <location>
        <begin position="724"/>
        <end position="775"/>
    </location>
</feature>
<gene>
    <name evidence="4" type="ORF">AMOR_23720</name>
</gene>
<evidence type="ECO:0000259" key="2">
    <source>
        <dbReference type="PROSITE" id="PS50234"/>
    </source>
</evidence>
<evidence type="ECO:0008006" key="6">
    <source>
        <dbReference type="Google" id="ProtNLM"/>
    </source>
</evidence>
<evidence type="ECO:0000259" key="3">
    <source>
        <dbReference type="PROSITE" id="PS51468"/>
    </source>
</evidence>
<reference evidence="5" key="1">
    <citation type="journal article" date="2022" name="Int. J. Syst. Evol. Microbiol.">
        <title>Anaeromyxobacter oryzae sp. nov., Anaeromyxobacter diazotrophicus sp. nov. and Anaeromyxobacter paludicola sp. nov., isolated from paddy soils.</title>
        <authorList>
            <person name="Itoh H."/>
            <person name="Xu Z."/>
            <person name="Mise K."/>
            <person name="Masuda Y."/>
            <person name="Ushijima N."/>
            <person name="Hayakawa C."/>
            <person name="Shiratori Y."/>
            <person name="Senoo K."/>
        </authorList>
    </citation>
    <scope>NUCLEOTIDE SEQUENCE [LARGE SCALE GENOMIC DNA]</scope>
    <source>
        <strain evidence="5">Red232</strain>
    </source>
</reference>
<evidence type="ECO:0000313" key="5">
    <source>
        <dbReference type="Proteomes" id="UP001162891"/>
    </source>
</evidence>
<accession>A0ABN6MS81</accession>
<name>A0ABN6MS81_9BACT</name>
<feature type="domain" description="VWFA" evidence="2">
    <location>
        <begin position="352"/>
        <end position="526"/>
    </location>
</feature>
<feature type="compositionally biased region" description="Basic and acidic residues" evidence="1">
    <location>
        <begin position="745"/>
        <end position="757"/>
    </location>
</feature>